<evidence type="ECO:0000313" key="2">
    <source>
        <dbReference type="Proteomes" id="UP001186974"/>
    </source>
</evidence>
<evidence type="ECO:0000313" key="1">
    <source>
        <dbReference type="EMBL" id="KAK3064545.1"/>
    </source>
</evidence>
<keyword evidence="2" id="KW-1185">Reference proteome</keyword>
<sequence length="343" mass="38046">MTALPLTISLPLAWALLSYLRARTHLDNDLALLLPFLTSAISTALATKRDKLYPLYTLERRATSKSHGQSPFSHLRQPDVYTVSSIHIHPSKPHQHQSPLRHQLLVAALVPTHAPSIKVPLHAPLPLLGLHPRPPLHPLRRRHPRPRPPLLPTHLLARRPPRQLDPDPIRRRNMPLPASPSPPRRSTRSTRSESRSATASGPDVWDRFKTRFGVEDGGGVLRGDGGGRAGVVESWSSNALSAGAVGFQGTLVGAVMAFKLDERAVETKFQGYLRNEGATGEKILRDVLVEGDAWFSSGDVVRLDWEGRWFFVDRIGDTFRWKSENVSTAEVAECVGAVEGWRM</sequence>
<dbReference type="EMBL" id="JAWDJW010006484">
    <property type="protein sequence ID" value="KAK3064545.1"/>
    <property type="molecule type" value="Genomic_DNA"/>
</dbReference>
<name>A0ACC3DAU1_9PEZI</name>
<proteinExistence type="predicted"/>
<gene>
    <name evidence="1" type="ORF">LTS18_006255</name>
</gene>
<dbReference type="Proteomes" id="UP001186974">
    <property type="component" value="Unassembled WGS sequence"/>
</dbReference>
<protein>
    <submittedName>
        <fullName evidence="1">Uncharacterized protein</fullName>
    </submittedName>
</protein>
<reference evidence="1" key="1">
    <citation type="submission" date="2024-09" db="EMBL/GenBank/DDBJ databases">
        <title>Black Yeasts Isolated from many extreme environments.</title>
        <authorList>
            <person name="Coleine C."/>
            <person name="Stajich J.E."/>
            <person name="Selbmann L."/>
        </authorList>
    </citation>
    <scope>NUCLEOTIDE SEQUENCE</scope>
    <source>
        <strain evidence="1">CCFEE 5737</strain>
    </source>
</reference>
<organism evidence="1 2">
    <name type="scientific">Coniosporium uncinatum</name>
    <dbReference type="NCBI Taxonomy" id="93489"/>
    <lineage>
        <taxon>Eukaryota</taxon>
        <taxon>Fungi</taxon>
        <taxon>Dikarya</taxon>
        <taxon>Ascomycota</taxon>
        <taxon>Pezizomycotina</taxon>
        <taxon>Dothideomycetes</taxon>
        <taxon>Dothideomycetes incertae sedis</taxon>
        <taxon>Coniosporium</taxon>
    </lineage>
</organism>
<accession>A0ACC3DAU1</accession>
<comment type="caution">
    <text evidence="1">The sequence shown here is derived from an EMBL/GenBank/DDBJ whole genome shotgun (WGS) entry which is preliminary data.</text>
</comment>